<sequence>MIGKVRRGRALRRVRPGDGRALKRFRWWQSPFRALFHLRLTGDDGRQALYAVDVRHWQNQSSGKVRAHLYLDGRHHAECRLPAVFPVPGGTVEVAMSAFGLKRCHYVTTDGAERQLVPDPRSAEGRRARLDRAHPMLSRGIGALSTIVLGIALALLVPQVVEAISQVEPFARRVGTFTSPVDPPGWFNAVLALGTAAASTERALRLRYSRLLDGAGG</sequence>
<protein>
    <submittedName>
        <fullName evidence="2">Uncharacterized protein</fullName>
    </submittedName>
</protein>
<evidence type="ECO:0000313" key="3">
    <source>
        <dbReference type="Proteomes" id="UP001183420"/>
    </source>
</evidence>
<name>A0ABU2LK95_9ACTN</name>
<keyword evidence="3" id="KW-1185">Reference proteome</keyword>
<keyword evidence="1" id="KW-1133">Transmembrane helix</keyword>
<organism evidence="2 3">
    <name type="scientific">Streptomyces millisiae</name>
    <dbReference type="NCBI Taxonomy" id="3075542"/>
    <lineage>
        <taxon>Bacteria</taxon>
        <taxon>Bacillati</taxon>
        <taxon>Actinomycetota</taxon>
        <taxon>Actinomycetes</taxon>
        <taxon>Kitasatosporales</taxon>
        <taxon>Streptomycetaceae</taxon>
        <taxon>Streptomyces</taxon>
    </lineage>
</organism>
<keyword evidence="1" id="KW-0472">Membrane</keyword>
<comment type="caution">
    <text evidence="2">The sequence shown here is derived from an EMBL/GenBank/DDBJ whole genome shotgun (WGS) entry which is preliminary data.</text>
</comment>
<proteinExistence type="predicted"/>
<keyword evidence="1" id="KW-0812">Transmembrane</keyword>
<feature type="transmembrane region" description="Helical" evidence="1">
    <location>
        <begin position="136"/>
        <end position="157"/>
    </location>
</feature>
<dbReference type="RefSeq" id="WP_311596378.1">
    <property type="nucleotide sequence ID" value="NZ_JAVREM010000004.1"/>
</dbReference>
<dbReference type="Proteomes" id="UP001183420">
    <property type="component" value="Unassembled WGS sequence"/>
</dbReference>
<evidence type="ECO:0000256" key="1">
    <source>
        <dbReference type="SAM" id="Phobius"/>
    </source>
</evidence>
<evidence type="ECO:0000313" key="2">
    <source>
        <dbReference type="EMBL" id="MDT0318010.1"/>
    </source>
</evidence>
<gene>
    <name evidence="2" type="ORF">RNC47_06605</name>
</gene>
<dbReference type="EMBL" id="JAVREM010000004">
    <property type="protein sequence ID" value="MDT0318010.1"/>
    <property type="molecule type" value="Genomic_DNA"/>
</dbReference>
<reference evidence="3" key="1">
    <citation type="submission" date="2023-07" db="EMBL/GenBank/DDBJ databases">
        <title>30 novel species of actinomycetes from the DSMZ collection.</title>
        <authorList>
            <person name="Nouioui I."/>
        </authorList>
    </citation>
    <scope>NUCLEOTIDE SEQUENCE [LARGE SCALE GENOMIC DNA]</scope>
    <source>
        <strain evidence="3">DSM 44918</strain>
    </source>
</reference>
<accession>A0ABU2LK95</accession>